<comment type="caution">
    <text evidence="1">The sequence shown here is derived from an EMBL/GenBank/DDBJ whole genome shotgun (WGS) entry which is preliminary data.</text>
</comment>
<dbReference type="AlphaFoldDB" id="A0A916TNS0"/>
<evidence type="ECO:0000313" key="1">
    <source>
        <dbReference type="EMBL" id="GGB60914.1"/>
    </source>
</evidence>
<reference evidence="1" key="1">
    <citation type="journal article" date="2014" name="Int. J. Syst. Evol. Microbiol.">
        <title>Complete genome sequence of Corynebacterium casei LMG S-19264T (=DSM 44701T), isolated from a smear-ripened cheese.</title>
        <authorList>
            <consortium name="US DOE Joint Genome Institute (JGI-PGF)"/>
            <person name="Walter F."/>
            <person name="Albersmeier A."/>
            <person name="Kalinowski J."/>
            <person name="Ruckert C."/>
        </authorList>
    </citation>
    <scope>NUCLEOTIDE SEQUENCE</scope>
    <source>
        <strain evidence="1">CGMCC 1.12426</strain>
    </source>
</reference>
<dbReference type="EMBL" id="BMFA01000014">
    <property type="protein sequence ID" value="GGB60914.1"/>
    <property type="molecule type" value="Genomic_DNA"/>
</dbReference>
<evidence type="ECO:0000313" key="2">
    <source>
        <dbReference type="Proteomes" id="UP000605148"/>
    </source>
</evidence>
<reference evidence="1" key="2">
    <citation type="submission" date="2020-09" db="EMBL/GenBank/DDBJ databases">
        <authorList>
            <person name="Sun Q."/>
            <person name="Zhou Y."/>
        </authorList>
    </citation>
    <scope>NUCLEOTIDE SEQUENCE</scope>
    <source>
        <strain evidence="1">CGMCC 1.12426</strain>
    </source>
</reference>
<dbReference type="InterPro" id="IPR029058">
    <property type="entry name" value="AB_hydrolase_fold"/>
</dbReference>
<dbReference type="Gene3D" id="3.40.50.1820">
    <property type="entry name" value="alpha/beta hydrolase"/>
    <property type="match status" value="1"/>
</dbReference>
<keyword evidence="2" id="KW-1185">Reference proteome</keyword>
<dbReference type="Proteomes" id="UP000605148">
    <property type="component" value="Unassembled WGS sequence"/>
</dbReference>
<accession>A0A916TNS0</accession>
<proteinExistence type="predicted"/>
<name>A0A916TNS0_9HYPH</name>
<sequence length="308" mass="32956">MNDTENGWYLGLERDIDAAIDRAVSTAAPGRIIYYGSSMGGTAALATGLRRRDGTVHAFGAELRPGRPGSQSARYGVPPDDSRFPDFSGFDAPTADGNFHLYYGLFDGTDAANAAYAAQHMPQASLHGLSSSHAAHDHLYSLNVIRRLITTFNRDPAVELAAKHLVYPGGMTDAAMFGAAQEAFSAGDHVPPGRLAAAPGFARNPGIRLLHAEALGRAGDQAGMIVALGNLDHAIETHDIWGKLPKRWRKQIPLRRVEALVALGRCSEAREALAQTCKRFPVDENMRKLSQALDLALGDVPGPIDPPC</sequence>
<gene>
    <name evidence="1" type="ORF">GCM10011316_36150</name>
</gene>
<dbReference type="SUPFAM" id="SSF53474">
    <property type="entry name" value="alpha/beta-Hydrolases"/>
    <property type="match status" value="1"/>
</dbReference>
<protein>
    <submittedName>
        <fullName evidence="1">Uncharacterized protein</fullName>
    </submittedName>
</protein>
<organism evidence="1 2">
    <name type="scientific">Roseibium aquae</name>
    <dbReference type="NCBI Taxonomy" id="1323746"/>
    <lineage>
        <taxon>Bacteria</taxon>
        <taxon>Pseudomonadati</taxon>
        <taxon>Pseudomonadota</taxon>
        <taxon>Alphaproteobacteria</taxon>
        <taxon>Hyphomicrobiales</taxon>
        <taxon>Stappiaceae</taxon>
        <taxon>Roseibium</taxon>
    </lineage>
</organism>